<dbReference type="AlphaFoldDB" id="A0A811JUH5"/>
<keyword evidence="1" id="KW-1133">Transmembrane helix</keyword>
<evidence type="ECO:0000313" key="2">
    <source>
        <dbReference type="EMBL" id="CAD5207048.1"/>
    </source>
</evidence>
<accession>A0A811JUH5</accession>
<proteinExistence type="predicted"/>
<reference evidence="2" key="1">
    <citation type="submission" date="2020-09" db="EMBL/GenBank/DDBJ databases">
        <authorList>
            <person name="Kikuchi T."/>
        </authorList>
    </citation>
    <scope>NUCLEOTIDE SEQUENCE</scope>
    <source>
        <strain evidence="2">SH1</strain>
    </source>
</reference>
<comment type="caution">
    <text evidence="2">The sequence shown here is derived from an EMBL/GenBank/DDBJ whole genome shotgun (WGS) entry which is preliminary data.</text>
</comment>
<dbReference type="OrthoDB" id="10486428at2759"/>
<feature type="transmembrane region" description="Helical" evidence="1">
    <location>
        <begin position="6"/>
        <end position="30"/>
    </location>
</feature>
<dbReference type="Proteomes" id="UP000614601">
    <property type="component" value="Unassembled WGS sequence"/>
</dbReference>
<dbReference type="EMBL" id="CAJFDH010000001">
    <property type="protein sequence ID" value="CAD5207048.1"/>
    <property type="molecule type" value="Genomic_DNA"/>
</dbReference>
<evidence type="ECO:0000313" key="3">
    <source>
        <dbReference type="Proteomes" id="UP000614601"/>
    </source>
</evidence>
<organism evidence="2 3">
    <name type="scientific">Bursaphelenchus okinawaensis</name>
    <dbReference type="NCBI Taxonomy" id="465554"/>
    <lineage>
        <taxon>Eukaryota</taxon>
        <taxon>Metazoa</taxon>
        <taxon>Ecdysozoa</taxon>
        <taxon>Nematoda</taxon>
        <taxon>Chromadorea</taxon>
        <taxon>Rhabditida</taxon>
        <taxon>Tylenchina</taxon>
        <taxon>Tylenchomorpha</taxon>
        <taxon>Aphelenchoidea</taxon>
        <taxon>Aphelenchoididae</taxon>
        <taxon>Bursaphelenchus</taxon>
    </lineage>
</organism>
<keyword evidence="1" id="KW-0472">Membrane</keyword>
<keyword evidence="1" id="KW-0812">Transmembrane</keyword>
<evidence type="ECO:0000256" key="1">
    <source>
        <dbReference type="SAM" id="Phobius"/>
    </source>
</evidence>
<gene>
    <name evidence="2" type="ORF">BOKJ2_LOCUS1732</name>
</gene>
<keyword evidence="3" id="KW-1185">Reference proteome</keyword>
<dbReference type="Proteomes" id="UP000783686">
    <property type="component" value="Unassembled WGS sequence"/>
</dbReference>
<protein>
    <submittedName>
        <fullName evidence="2">Uncharacterized protein</fullName>
    </submittedName>
</protein>
<dbReference type="EMBL" id="CAJFCW020000001">
    <property type="protein sequence ID" value="CAG9084151.1"/>
    <property type="molecule type" value="Genomic_DNA"/>
</dbReference>
<sequence>MYVQTTQIGAVCVVFAVLFALLFISMIIWLRLKQHKAQRIQTTTLRPPKRAFRWRDDSDAHPVMDMI</sequence>
<name>A0A811JUH5_9BILA</name>